<dbReference type="EnsemblPlants" id="ONIVA03G12010.1">
    <property type="protein sequence ID" value="ONIVA03G12010.1"/>
    <property type="gene ID" value="ONIVA03G12010"/>
</dbReference>
<dbReference type="AlphaFoldDB" id="A0A0E0GK08"/>
<feature type="compositionally biased region" description="Polar residues" evidence="1">
    <location>
        <begin position="104"/>
        <end position="113"/>
    </location>
</feature>
<keyword evidence="3" id="KW-1185">Reference proteome</keyword>
<name>A0A0E0GK08_ORYNI</name>
<dbReference type="Proteomes" id="UP000006591">
    <property type="component" value="Chromosome 3"/>
</dbReference>
<feature type="region of interest" description="Disordered" evidence="1">
    <location>
        <begin position="64"/>
        <end position="113"/>
    </location>
</feature>
<evidence type="ECO:0000313" key="3">
    <source>
        <dbReference type="Proteomes" id="UP000006591"/>
    </source>
</evidence>
<evidence type="ECO:0000313" key="2">
    <source>
        <dbReference type="EnsemblPlants" id="ONIVA03G12010.1"/>
    </source>
</evidence>
<protein>
    <submittedName>
        <fullName evidence="2">Uncharacterized protein</fullName>
    </submittedName>
</protein>
<reference evidence="2" key="2">
    <citation type="submission" date="2018-04" db="EMBL/GenBank/DDBJ databases">
        <title>OnivRS2 (Oryza nivara Reference Sequence Version 2).</title>
        <authorList>
            <person name="Zhang J."/>
            <person name="Kudrna D."/>
            <person name="Lee S."/>
            <person name="Talag J."/>
            <person name="Rajasekar S."/>
            <person name="Welchert J."/>
            <person name="Hsing Y.-I."/>
            <person name="Wing R.A."/>
        </authorList>
    </citation>
    <scope>NUCLEOTIDE SEQUENCE [LARGE SCALE GENOMIC DNA]</scope>
    <source>
        <strain evidence="2">SL10</strain>
    </source>
</reference>
<dbReference type="Gramene" id="ONIVA03G12010.1">
    <property type="protein sequence ID" value="ONIVA03G12010.1"/>
    <property type="gene ID" value="ONIVA03G12010"/>
</dbReference>
<evidence type="ECO:0000256" key="1">
    <source>
        <dbReference type="SAM" id="MobiDB-lite"/>
    </source>
</evidence>
<dbReference type="HOGENOM" id="CLU_2137520_0_0_1"/>
<proteinExistence type="predicted"/>
<accession>A0A0E0GK08</accession>
<organism evidence="2">
    <name type="scientific">Oryza nivara</name>
    <name type="common">Indian wild rice</name>
    <name type="synonym">Oryza sativa f. spontanea</name>
    <dbReference type="NCBI Taxonomy" id="4536"/>
    <lineage>
        <taxon>Eukaryota</taxon>
        <taxon>Viridiplantae</taxon>
        <taxon>Streptophyta</taxon>
        <taxon>Embryophyta</taxon>
        <taxon>Tracheophyta</taxon>
        <taxon>Spermatophyta</taxon>
        <taxon>Magnoliopsida</taxon>
        <taxon>Liliopsida</taxon>
        <taxon>Poales</taxon>
        <taxon>Poaceae</taxon>
        <taxon>BOP clade</taxon>
        <taxon>Oryzoideae</taxon>
        <taxon>Oryzeae</taxon>
        <taxon>Oryzinae</taxon>
        <taxon>Oryza</taxon>
    </lineage>
</organism>
<reference evidence="2" key="1">
    <citation type="submission" date="2015-04" db="UniProtKB">
        <authorList>
            <consortium name="EnsemblPlants"/>
        </authorList>
    </citation>
    <scope>IDENTIFICATION</scope>
    <source>
        <strain evidence="2">SL10</strain>
    </source>
</reference>
<sequence length="113" mass="12873">MDNGNYRVKKNVVWNFKWDYGRTRRRRQREELALGGAGYAWDETAELNEAQEDTPPREEAALVGVRRQQTEEPELGGAGNARDEAAKLNGAQETRLRGRRWRHGTSSLSSVLC</sequence>